<keyword evidence="12 20" id="KW-0560">Oxidoreductase</keyword>
<dbReference type="GO" id="GO:0042128">
    <property type="term" value="P:nitrate assimilation"/>
    <property type="evidence" value="ECO:0007669"/>
    <property type="project" value="UniProtKB-KW"/>
</dbReference>
<dbReference type="PANTHER" id="PTHR43105">
    <property type="entry name" value="RESPIRATORY NITRATE REDUCTASE"/>
    <property type="match status" value="1"/>
</dbReference>
<dbReference type="EMBL" id="CP059399">
    <property type="protein sequence ID" value="QLY28449.1"/>
    <property type="molecule type" value="Genomic_DNA"/>
</dbReference>
<dbReference type="SMART" id="SM00926">
    <property type="entry name" value="Molybdop_Fe4S4"/>
    <property type="match status" value="1"/>
</dbReference>
<evidence type="ECO:0000256" key="3">
    <source>
        <dbReference type="ARBA" id="ARBA00004202"/>
    </source>
</evidence>
<comment type="cofactor">
    <cofactor evidence="2">
        <name>[4Fe-4S] cluster</name>
        <dbReference type="ChEBI" id="CHEBI:49883"/>
    </cofactor>
</comment>
<evidence type="ECO:0000256" key="7">
    <source>
        <dbReference type="ARBA" id="ARBA00022475"/>
    </source>
</evidence>
<dbReference type="InterPro" id="IPR037943">
    <property type="entry name" value="MopB_CT_Nitrate-R-NarG-like"/>
</dbReference>
<dbReference type="SUPFAM" id="SSF53706">
    <property type="entry name" value="Formate dehydrogenase/DMSO reductase, domains 1-3"/>
    <property type="match status" value="1"/>
</dbReference>
<dbReference type="GO" id="GO:0043546">
    <property type="term" value="F:molybdopterin cofactor binding"/>
    <property type="evidence" value="ECO:0007669"/>
    <property type="project" value="InterPro"/>
</dbReference>
<dbReference type="InterPro" id="IPR006656">
    <property type="entry name" value="Mopterin_OxRdtase"/>
</dbReference>
<dbReference type="InterPro" id="IPR027467">
    <property type="entry name" value="MopterinOxRdtase_cofactor_BS"/>
</dbReference>
<dbReference type="GO" id="GO:0009325">
    <property type="term" value="C:nitrate reductase complex"/>
    <property type="evidence" value="ECO:0007669"/>
    <property type="project" value="InterPro"/>
</dbReference>
<dbReference type="AlphaFoldDB" id="A0A7D6ZTR5"/>
<comment type="similarity">
    <text evidence="4">Belongs to the prokaryotic molybdopterin-containing oxidoreductase family.</text>
</comment>
<keyword evidence="11" id="KW-0249">Electron transport</keyword>
<evidence type="ECO:0000256" key="8">
    <source>
        <dbReference type="ARBA" id="ARBA00022485"/>
    </source>
</evidence>
<evidence type="ECO:0000256" key="12">
    <source>
        <dbReference type="ARBA" id="ARBA00023002"/>
    </source>
</evidence>
<keyword evidence="9" id="KW-0500">Molybdenum</keyword>
<dbReference type="PROSITE" id="PS51669">
    <property type="entry name" value="4FE4S_MOW_BIS_MGD"/>
    <property type="match status" value="1"/>
</dbReference>
<dbReference type="PANTHER" id="PTHR43105:SF2">
    <property type="entry name" value="RESPIRATORY NITRATE REDUCTASE 2 ALPHA CHAIN"/>
    <property type="match status" value="1"/>
</dbReference>
<keyword evidence="16" id="KW-0472">Membrane</keyword>
<dbReference type="InterPro" id="IPR006657">
    <property type="entry name" value="MoPterin_dinucl-bd_dom"/>
</dbReference>
<evidence type="ECO:0000256" key="14">
    <source>
        <dbReference type="ARBA" id="ARBA00023014"/>
    </source>
</evidence>
<evidence type="ECO:0000256" key="16">
    <source>
        <dbReference type="ARBA" id="ARBA00023136"/>
    </source>
</evidence>
<dbReference type="GO" id="GO:0046872">
    <property type="term" value="F:metal ion binding"/>
    <property type="evidence" value="ECO:0007669"/>
    <property type="project" value="UniProtKB-KW"/>
</dbReference>
<dbReference type="Pfam" id="PF00384">
    <property type="entry name" value="Molybdopterin"/>
    <property type="match status" value="1"/>
</dbReference>
<dbReference type="InterPro" id="IPR006468">
    <property type="entry name" value="NarG"/>
</dbReference>
<dbReference type="PROSITE" id="PS00490">
    <property type="entry name" value="MOLYBDOPTERIN_PROK_2"/>
    <property type="match status" value="1"/>
</dbReference>
<evidence type="ECO:0000313" key="21">
    <source>
        <dbReference type="Proteomes" id="UP000515512"/>
    </source>
</evidence>
<evidence type="ECO:0000256" key="9">
    <source>
        <dbReference type="ARBA" id="ARBA00022505"/>
    </source>
</evidence>
<dbReference type="GO" id="GO:0160182">
    <property type="term" value="F:nitrate reductase (quinone) activity"/>
    <property type="evidence" value="ECO:0007669"/>
    <property type="project" value="UniProtKB-EC"/>
</dbReference>
<sequence length="1239" mass="137317">MPRRSHRKVGLMARGNGTRIDGELTEALIRSRRFFTRAEISPDLRSEYLRGGRQSDDFYRDRWAHDKVVRSTHGVNCTGSCSWKVFVKDGIITWENQATDYPSPGPDRPDYEPRGCPRGAAFSWYTYSPTRVRYPYVRGVLLEMYREAKARTGDPVRAWESIVSDPERARRYKSVRGRGGLVRASWDEAVELVAAAHVHTIKTYGPDRVAGFSPIPAMSMASFAAGSRFISLLGGAMLSFYDFYADLPVASPQVFGDQTDVPESGDWWDAGYLIMWGSNVPVTRTPDAHWMTEARYRGQKVISVAPDYADSVKFADEWVSPHPGTDGALAMAMGHVILREFFVQRQVPYFQEYARKYTDLPFLVRLEKGEDGFRPGKFLTAADLPEYASEPNAQFKTVLLGSDGKPVVPNGSLGFRYGEAGAGKWNLLLDGVEPLLSMGEQGAVAVRLTRFDTGDGAAAEIVRGVPARTIGGHLVTTVFDLLLAQYGVERPGLPGQWPSGYEDATQPGTPAWQETITGVPAAMAARIGREFAANAEESNGRSMIIMGAGTNHWFHSDTIYRAFLALTTLTGCQGVNGGGWAHYVGQEKCRPVTGWAQVANALDWTRPPRQMIQTAYWYLHTDQFRYDPFSADTLTTTTGSGSFAGKSTADLLAQSARMGWMPSFPTFDRNPLDLVDEAEAEGVAPADHIVSQLKSGQLRFACEDPDNPRNFPRTLTIWRSNLLGSSGKGNEYILKHLLGADNSLRAEEAPADQRPRDVVWREEAPTGKLDLLLTLDFRMTSTTMFSDVVLPAATWYEKHDLSSTDMHPFVHSFSPAISPPWQTRTDWDAFMTIGEVFSKLARGHLNVRKDLVATPLLHDTPDQMATPHGVVRDWKAGECEPIPGVTMPRLTVVERDYTAVSAKMRALGPLLDTLGATTKGITFEVGREIEYLKAANGVVHGGPADGRPSLKRDIDACEAILALSGTTNGHLATQGFKTLEKRTGTQLADLAAEYEGKQIHFADTQAQPQPVITSPEWSGSETGGRRYSAFVVNVERHKPWHTLTGRQHFYLDHDWMAEVGEQLPIYRPPLNMTALFAEPVLGSEGAQGLTLRYLTPHNKWSIHSEYQDNLFMLSLSRGGPNIWMSNIDAAKLGIADNDWIEAVNRNGVVVARAVVTHRMPEGTVYMYHAQDRLIDVPLSETSGKRGGMHNSLTRLLIKPTHLIGGYAQLSFAFNYLGPTGNQRDEVTVIRRRSQEVQYR</sequence>
<comment type="subcellular location">
    <subcellularLocation>
        <location evidence="3">Cell membrane</location>
        <topology evidence="3">Peripheral membrane protein</topology>
    </subcellularLocation>
</comment>
<keyword evidence="7" id="KW-1003">Cell membrane</keyword>
<evidence type="ECO:0000313" key="20">
    <source>
        <dbReference type="EMBL" id="QLY28449.1"/>
    </source>
</evidence>
<keyword evidence="10" id="KW-0479">Metal-binding</keyword>
<dbReference type="FunFam" id="3.40.50.12440:FF:000001">
    <property type="entry name" value="Nitrate reductase subunit alpha"/>
    <property type="match status" value="1"/>
</dbReference>
<dbReference type="KEGG" id="nhu:H0264_24130"/>
<dbReference type="InterPro" id="IPR050123">
    <property type="entry name" value="Prok_molybdopt-oxidoreductase"/>
</dbReference>
<evidence type="ECO:0000256" key="18">
    <source>
        <dbReference type="ARBA" id="ARBA00069751"/>
    </source>
</evidence>
<dbReference type="SUPFAM" id="SSF50692">
    <property type="entry name" value="ADC-like"/>
    <property type="match status" value="1"/>
</dbReference>
<keyword evidence="13" id="KW-0408">Iron</keyword>
<evidence type="ECO:0000256" key="15">
    <source>
        <dbReference type="ARBA" id="ARBA00023063"/>
    </source>
</evidence>
<dbReference type="GO" id="GO:0051539">
    <property type="term" value="F:4 iron, 4 sulfur cluster binding"/>
    <property type="evidence" value="ECO:0007669"/>
    <property type="project" value="UniProtKB-KW"/>
</dbReference>
<evidence type="ECO:0000256" key="5">
    <source>
        <dbReference type="ARBA" id="ARBA00012500"/>
    </source>
</evidence>
<dbReference type="InterPro" id="IPR006963">
    <property type="entry name" value="Mopterin_OxRdtase_4Fe-4S_dom"/>
</dbReference>
<dbReference type="PROSITE" id="PS00551">
    <property type="entry name" value="MOLYBDOPTERIN_PROK_1"/>
    <property type="match status" value="1"/>
</dbReference>
<accession>A0A7D6ZTR5</accession>
<keyword evidence="15" id="KW-0534">Nitrate assimilation</keyword>
<evidence type="ECO:0000256" key="4">
    <source>
        <dbReference type="ARBA" id="ARBA00010312"/>
    </source>
</evidence>
<evidence type="ECO:0000256" key="6">
    <source>
        <dbReference type="ARBA" id="ARBA00022448"/>
    </source>
</evidence>
<dbReference type="Proteomes" id="UP000515512">
    <property type="component" value="Chromosome"/>
</dbReference>
<dbReference type="EC" id="1.7.5.1" evidence="5"/>
<evidence type="ECO:0000259" key="19">
    <source>
        <dbReference type="PROSITE" id="PS51669"/>
    </source>
</evidence>
<feature type="domain" description="4Fe-4S Mo/W bis-MGD-type" evidence="19">
    <location>
        <begin position="66"/>
        <end position="130"/>
    </location>
</feature>
<keyword evidence="21" id="KW-1185">Reference proteome</keyword>
<comment type="cofactor">
    <cofactor evidence="1">
        <name>Mo-bis(molybdopterin guanine dinucleotide)</name>
        <dbReference type="ChEBI" id="CHEBI:60539"/>
    </cofactor>
</comment>
<comment type="catalytic activity">
    <reaction evidence="17">
        <text>nitrate + a quinol = a quinone + nitrite + H2O</text>
        <dbReference type="Rhea" id="RHEA:56144"/>
        <dbReference type="ChEBI" id="CHEBI:15377"/>
        <dbReference type="ChEBI" id="CHEBI:16301"/>
        <dbReference type="ChEBI" id="CHEBI:17632"/>
        <dbReference type="ChEBI" id="CHEBI:24646"/>
        <dbReference type="ChEBI" id="CHEBI:132124"/>
        <dbReference type="EC" id="1.7.5.1"/>
    </reaction>
</comment>
<dbReference type="InterPro" id="IPR009010">
    <property type="entry name" value="Asp_de-COase-like_dom_sf"/>
</dbReference>
<evidence type="ECO:0000256" key="11">
    <source>
        <dbReference type="ARBA" id="ARBA00022982"/>
    </source>
</evidence>
<evidence type="ECO:0000256" key="2">
    <source>
        <dbReference type="ARBA" id="ARBA00001966"/>
    </source>
</evidence>
<reference evidence="20 21" key="1">
    <citation type="submission" date="2020-07" db="EMBL/GenBank/DDBJ databases">
        <authorList>
            <person name="Zhuang K."/>
            <person name="Ran Y."/>
        </authorList>
    </citation>
    <scope>NUCLEOTIDE SEQUENCE [LARGE SCALE GENOMIC DNA]</scope>
    <source>
        <strain evidence="20 21">WCH-YHL-001</strain>
    </source>
</reference>
<keyword evidence="6" id="KW-0813">Transport</keyword>
<gene>
    <name evidence="20" type="ORF">H0264_24130</name>
</gene>
<keyword evidence="8" id="KW-0004">4Fe-4S</keyword>
<organism evidence="20 21">
    <name type="scientific">Nocardia huaxiensis</name>
    <dbReference type="NCBI Taxonomy" id="2755382"/>
    <lineage>
        <taxon>Bacteria</taxon>
        <taxon>Bacillati</taxon>
        <taxon>Actinomycetota</taxon>
        <taxon>Actinomycetes</taxon>
        <taxon>Mycobacteriales</taxon>
        <taxon>Nocardiaceae</taxon>
        <taxon>Nocardia</taxon>
    </lineage>
</organism>
<protein>
    <recommendedName>
        <fullName evidence="18">Nitrate reductase alpha subunit</fullName>
        <ecNumber evidence="5">1.7.5.1</ecNumber>
    </recommendedName>
</protein>
<dbReference type="GO" id="GO:0005886">
    <property type="term" value="C:plasma membrane"/>
    <property type="evidence" value="ECO:0007669"/>
    <property type="project" value="UniProtKB-SubCell"/>
</dbReference>
<evidence type="ECO:0000256" key="10">
    <source>
        <dbReference type="ARBA" id="ARBA00022723"/>
    </source>
</evidence>
<dbReference type="Gene3D" id="3.40.50.12440">
    <property type="match status" value="1"/>
</dbReference>
<dbReference type="Pfam" id="PF01568">
    <property type="entry name" value="Molydop_binding"/>
    <property type="match status" value="1"/>
</dbReference>
<keyword evidence="14" id="KW-0411">Iron-sulfur</keyword>
<proteinExistence type="inferred from homology"/>
<name>A0A7D6ZTR5_9NOCA</name>
<evidence type="ECO:0000256" key="13">
    <source>
        <dbReference type="ARBA" id="ARBA00023004"/>
    </source>
</evidence>
<dbReference type="InterPro" id="IPR006655">
    <property type="entry name" value="Mopterin_OxRdtase_prok_CS"/>
</dbReference>
<dbReference type="CDD" id="cd02776">
    <property type="entry name" value="MopB_CT_Nitrate-R-NarG-like"/>
    <property type="match status" value="1"/>
</dbReference>
<evidence type="ECO:0000256" key="1">
    <source>
        <dbReference type="ARBA" id="ARBA00001942"/>
    </source>
</evidence>
<dbReference type="NCBIfam" id="TIGR01580">
    <property type="entry name" value="narG"/>
    <property type="match status" value="1"/>
</dbReference>
<evidence type="ECO:0000256" key="17">
    <source>
        <dbReference type="ARBA" id="ARBA00048294"/>
    </source>
</evidence>
<dbReference type="CDD" id="cd02750">
    <property type="entry name" value="MopB_Nitrate-R-NarG-like"/>
    <property type="match status" value="1"/>
</dbReference>